<dbReference type="PANTHER" id="PTHR30204">
    <property type="entry name" value="REDOX-CYCLING DRUG-SENSING TRANSCRIPTIONAL ACTIVATOR SOXR"/>
    <property type="match status" value="1"/>
</dbReference>
<dbReference type="Gene3D" id="1.10.1660.10">
    <property type="match status" value="1"/>
</dbReference>
<feature type="domain" description="HTH merR-type" evidence="2">
    <location>
        <begin position="1"/>
        <end position="69"/>
    </location>
</feature>
<name>A0ABR9E7D2_9GAMM</name>
<dbReference type="PANTHER" id="PTHR30204:SF97">
    <property type="entry name" value="MERR FAMILY REGULATORY PROTEIN"/>
    <property type="match status" value="1"/>
</dbReference>
<sequence length="389" mass="44548">MYKISELAEKVGLSRTALLYYEKLQLITGLRLENGYRVYSERDLQRIHLIQQLQLGGLTLKECKVCLESKIDKALVKQRLKELDEEIKQKQQSKILLAAIAGEGALKSWHESLDKLAPDAHLDWLKTQGFSDKEALQLKWLSKDMNDHDIYMQDFMKVFQTLERWGPGSEDDTKHALSLIPTAPSSILEIGCGKGLATNVLAKCSQAQITAIDNEQLALDQLAKRFEEKGLAARLEVCCTNMAALPYSNESYDLIWSEGSAYIIGIEKALMLWKPILKKQGYLMMSDLVWKTSSPSEQAIEFWRHEYPDIQTVQTRIKQIEKTGYQVIANFSQSKSAWLNYYNPLRERLNELEPEMVNSTAFKNMKNEVSICTEFADEFGYHMFILAKV</sequence>
<dbReference type="SMART" id="SM00422">
    <property type="entry name" value="HTH_MERR"/>
    <property type="match status" value="1"/>
</dbReference>
<keyword evidence="1" id="KW-0238">DNA-binding</keyword>
<gene>
    <name evidence="3" type="ORF">PAUR_a0171</name>
</gene>
<dbReference type="Proteomes" id="UP000615755">
    <property type="component" value="Unassembled WGS sequence"/>
</dbReference>
<dbReference type="PROSITE" id="PS50937">
    <property type="entry name" value="HTH_MERR_2"/>
    <property type="match status" value="1"/>
</dbReference>
<dbReference type="InterPro" id="IPR000551">
    <property type="entry name" value="MerR-type_HTH_dom"/>
</dbReference>
<dbReference type="InterPro" id="IPR041698">
    <property type="entry name" value="Methyltransf_25"/>
</dbReference>
<reference evidence="3 4" key="1">
    <citation type="submission" date="2015-03" db="EMBL/GenBank/DDBJ databases">
        <title>Genome sequence of Pseudoalteromonas aurantia.</title>
        <authorList>
            <person name="Xie B.-B."/>
            <person name="Rong J.-C."/>
            <person name="Qin Q.-L."/>
            <person name="Zhang Y.-Z."/>
        </authorList>
    </citation>
    <scope>NUCLEOTIDE SEQUENCE [LARGE SCALE GENOMIC DNA]</scope>
    <source>
        <strain evidence="3 4">208</strain>
    </source>
</reference>
<comment type="caution">
    <text evidence="3">The sequence shown here is derived from an EMBL/GenBank/DDBJ whole genome shotgun (WGS) entry which is preliminary data.</text>
</comment>
<dbReference type="Gene3D" id="3.40.50.150">
    <property type="entry name" value="Vaccinia Virus protein VP39"/>
    <property type="match status" value="1"/>
</dbReference>
<evidence type="ECO:0000313" key="4">
    <source>
        <dbReference type="Proteomes" id="UP000615755"/>
    </source>
</evidence>
<dbReference type="InterPro" id="IPR029063">
    <property type="entry name" value="SAM-dependent_MTases_sf"/>
</dbReference>
<dbReference type="InterPro" id="IPR047057">
    <property type="entry name" value="MerR_fam"/>
</dbReference>
<evidence type="ECO:0000313" key="3">
    <source>
        <dbReference type="EMBL" id="MBE0366910.1"/>
    </source>
</evidence>
<dbReference type="Pfam" id="PF13649">
    <property type="entry name" value="Methyltransf_25"/>
    <property type="match status" value="1"/>
</dbReference>
<keyword evidence="4" id="KW-1185">Reference proteome</keyword>
<dbReference type="CDD" id="cd02440">
    <property type="entry name" value="AdoMet_MTases"/>
    <property type="match status" value="1"/>
</dbReference>
<dbReference type="SUPFAM" id="SSF53335">
    <property type="entry name" value="S-adenosyl-L-methionine-dependent methyltransferases"/>
    <property type="match status" value="1"/>
</dbReference>
<dbReference type="RefSeq" id="WP_192506400.1">
    <property type="nucleotide sequence ID" value="NZ_AQGV01000011.1"/>
</dbReference>
<dbReference type="EMBL" id="AQGV01000011">
    <property type="protein sequence ID" value="MBE0366910.1"/>
    <property type="molecule type" value="Genomic_DNA"/>
</dbReference>
<dbReference type="InterPro" id="IPR009061">
    <property type="entry name" value="DNA-bd_dom_put_sf"/>
</dbReference>
<dbReference type="Pfam" id="PF13411">
    <property type="entry name" value="MerR_1"/>
    <property type="match status" value="1"/>
</dbReference>
<evidence type="ECO:0000259" key="2">
    <source>
        <dbReference type="PROSITE" id="PS50937"/>
    </source>
</evidence>
<evidence type="ECO:0000256" key="1">
    <source>
        <dbReference type="ARBA" id="ARBA00023125"/>
    </source>
</evidence>
<proteinExistence type="predicted"/>
<organism evidence="3 4">
    <name type="scientific">Pseudoalteromonas aurantia 208</name>
    <dbReference type="NCBI Taxonomy" id="1314867"/>
    <lineage>
        <taxon>Bacteria</taxon>
        <taxon>Pseudomonadati</taxon>
        <taxon>Pseudomonadota</taxon>
        <taxon>Gammaproteobacteria</taxon>
        <taxon>Alteromonadales</taxon>
        <taxon>Pseudoalteromonadaceae</taxon>
        <taxon>Pseudoalteromonas</taxon>
    </lineage>
</organism>
<accession>A0ABR9E7D2</accession>
<protein>
    <recommendedName>
        <fullName evidence="2">HTH merR-type domain-containing protein</fullName>
    </recommendedName>
</protein>
<dbReference type="SUPFAM" id="SSF46955">
    <property type="entry name" value="Putative DNA-binding domain"/>
    <property type="match status" value="1"/>
</dbReference>